<evidence type="ECO:0000256" key="1">
    <source>
        <dbReference type="SAM" id="MobiDB-lite"/>
    </source>
</evidence>
<proteinExistence type="predicted"/>
<dbReference type="EMBL" id="BMAO01002423">
    <property type="protein sequence ID" value="GFQ80625.1"/>
    <property type="molecule type" value="Genomic_DNA"/>
</dbReference>
<comment type="caution">
    <text evidence="2">The sequence shown here is derived from an EMBL/GenBank/DDBJ whole genome shotgun (WGS) entry which is preliminary data.</text>
</comment>
<name>A0A8X6IP19_TRICU</name>
<protein>
    <submittedName>
        <fullName evidence="2">Uncharacterized protein</fullName>
    </submittedName>
</protein>
<accession>A0A8X6IP19</accession>
<evidence type="ECO:0000313" key="2">
    <source>
        <dbReference type="EMBL" id="GFQ80625.1"/>
    </source>
</evidence>
<reference evidence="2" key="1">
    <citation type="submission" date="2020-07" db="EMBL/GenBank/DDBJ databases">
        <title>Multicomponent nature underlies the extraordinary mechanical properties of spider dragline silk.</title>
        <authorList>
            <person name="Kono N."/>
            <person name="Nakamura H."/>
            <person name="Mori M."/>
            <person name="Yoshida Y."/>
            <person name="Ohtoshi R."/>
            <person name="Malay A.D."/>
            <person name="Moran D.A.P."/>
            <person name="Tomita M."/>
            <person name="Numata K."/>
            <person name="Arakawa K."/>
        </authorList>
    </citation>
    <scope>NUCLEOTIDE SEQUENCE</scope>
</reference>
<dbReference type="Proteomes" id="UP000887116">
    <property type="component" value="Unassembled WGS sequence"/>
</dbReference>
<sequence>MGNKMEPCYKNIEETEKKGIQRTNHGREASPREFYPMKPIQRGTCLRAHVSFQGYCSNGETPRGKFKEGNSKGEGILGWELKRQQKGQNACKKSHSEGECRLLDRLSDRLGWELKRQQKGQNACKKGNSKGKGRLSDRLSDKLGWELKRPQEGKKKGTQGIQKEPGRLETAGGGEKRAIRRGTGNTT</sequence>
<dbReference type="AlphaFoldDB" id="A0A8X6IP19"/>
<keyword evidence="3" id="KW-1185">Reference proteome</keyword>
<feature type="region of interest" description="Disordered" evidence="1">
    <location>
        <begin position="117"/>
        <end position="187"/>
    </location>
</feature>
<organism evidence="2 3">
    <name type="scientific">Trichonephila clavata</name>
    <name type="common">Joro spider</name>
    <name type="synonym">Nephila clavata</name>
    <dbReference type="NCBI Taxonomy" id="2740835"/>
    <lineage>
        <taxon>Eukaryota</taxon>
        <taxon>Metazoa</taxon>
        <taxon>Ecdysozoa</taxon>
        <taxon>Arthropoda</taxon>
        <taxon>Chelicerata</taxon>
        <taxon>Arachnida</taxon>
        <taxon>Araneae</taxon>
        <taxon>Araneomorphae</taxon>
        <taxon>Entelegynae</taxon>
        <taxon>Araneoidea</taxon>
        <taxon>Nephilidae</taxon>
        <taxon>Trichonephila</taxon>
    </lineage>
</organism>
<gene>
    <name evidence="2" type="ORF">TNCT_88761</name>
</gene>
<evidence type="ECO:0000313" key="3">
    <source>
        <dbReference type="Proteomes" id="UP000887116"/>
    </source>
</evidence>
<feature type="compositionally biased region" description="Basic and acidic residues" evidence="1">
    <location>
        <begin position="134"/>
        <end position="155"/>
    </location>
</feature>